<evidence type="ECO:0000256" key="10">
    <source>
        <dbReference type="RuleBase" id="RU004004"/>
    </source>
</evidence>
<gene>
    <name evidence="16" type="ORF">EDC25_103146</name>
</gene>
<dbReference type="PROSITE" id="PS00875">
    <property type="entry name" value="T2SP_D"/>
    <property type="match status" value="1"/>
</dbReference>
<evidence type="ECO:0000256" key="5">
    <source>
        <dbReference type="ARBA" id="ARBA00022692"/>
    </source>
</evidence>
<keyword evidence="8" id="KW-0472">Membrane</keyword>
<feature type="signal peptide" evidence="12">
    <location>
        <begin position="1"/>
        <end position="31"/>
    </location>
</feature>
<dbReference type="PANTHER" id="PTHR30332:SF25">
    <property type="entry name" value="SECRETIN XPSD"/>
    <property type="match status" value="1"/>
</dbReference>
<evidence type="ECO:0000256" key="4">
    <source>
        <dbReference type="ARBA" id="ARBA00022452"/>
    </source>
</evidence>
<evidence type="ECO:0000256" key="7">
    <source>
        <dbReference type="ARBA" id="ARBA00022927"/>
    </source>
</evidence>
<accession>A0A4V6NZE7</accession>
<keyword evidence="7" id="KW-0653">Protein transport</keyword>
<dbReference type="GO" id="GO:0015628">
    <property type="term" value="P:protein secretion by the type II secretion system"/>
    <property type="evidence" value="ECO:0007669"/>
    <property type="project" value="InterPro"/>
</dbReference>
<feature type="region of interest" description="Disordered" evidence="11">
    <location>
        <begin position="30"/>
        <end position="82"/>
    </location>
</feature>
<reference evidence="16 17" key="1">
    <citation type="submission" date="2019-03" db="EMBL/GenBank/DDBJ databases">
        <title>Genomic Encyclopedia of Type Strains, Phase IV (KMG-IV): sequencing the most valuable type-strain genomes for metagenomic binning, comparative biology and taxonomic classification.</title>
        <authorList>
            <person name="Goeker M."/>
        </authorList>
    </citation>
    <scope>NUCLEOTIDE SEQUENCE [LARGE SCALE GENOMIC DNA]</scope>
    <source>
        <strain evidence="16 17">DSM 21944</strain>
    </source>
</reference>
<protein>
    <submittedName>
        <fullName evidence="16">Type II secretion system protein D (GspD)</fullName>
    </submittedName>
</protein>
<sequence>MTAMNPHRLPSGLAALLALVTFLAGCATQQAKPVPPPSQDWNQPRRALSYAGGSEQDAAESRAAEFDDGGIRLDGEEGGAGDDEDMIREEVIQIGTSDLFNRQAASRSLPVPPADGEVSFNFQEQPIQAVVQAIIGEIYNENYIIAPGVAGNVTYVTQKPIRAEQAMGVLEYLLALNNASIVFKDGRYEVLPVAAAVPGNLSPRMGPIPTGRGYQVQIVPLRYISPSEMQRLLAPFARPTAVVSADNSRGILVLAGTREELQNYLRTIEIFDVDWLKGMSIAFYPLENVEVGEVMPELEKLFTDPNSSPLAGMFRFLPVERLGGLFVITQNPEYLEEARRWLKRLDRNNASIAGSQLYVYNVKNIKAVDLADYLGAIFTGGGTPSGPSQRRAPRANVAPGQEAVEISSTGAPAEPRAQRRRQGAEGGIASTGGDDISFTAVEENNQLLIRATPLQYQAVQAAIRKLDIQPLQVHVEMQIIEVNLTDDFEFGVQWFLEGLLGQGLDTNPEVGWHQPGNRQRWGFGGGLGAPAPSASSNFFYRLTGAELDVAVSALQKEAEIRILSAPSLTVLNNQEANINIGDQIPVVTTYLSGISGGGIGGGNPYNTSSVQFRDTGVILSVTPRVNPGGLVYLELSQEVSKRGQLDVNSGNYAINKRTVETQVAVQSGETVLLGGFISEDNTRDDSGVPGVSRIPIMGKLFGKTVRSAKRTELVVLITPRVIQTVIDARDLTREYQENFRQLRPLDLRTGQPTGVDIERLQREVKTGTVGRDPDPEQDGGF</sequence>
<feature type="compositionally biased region" description="Basic and acidic residues" evidence="11">
    <location>
        <begin position="59"/>
        <end position="75"/>
    </location>
</feature>
<dbReference type="PRINTS" id="PR00811">
    <property type="entry name" value="BCTERIALGSPD"/>
</dbReference>
<dbReference type="InterPro" id="IPR001775">
    <property type="entry name" value="GspD/PilQ"/>
</dbReference>
<dbReference type="InterPro" id="IPR005644">
    <property type="entry name" value="NolW-like"/>
</dbReference>
<keyword evidence="5" id="KW-0812">Transmembrane</keyword>
<evidence type="ECO:0000313" key="16">
    <source>
        <dbReference type="EMBL" id="TCT00378.1"/>
    </source>
</evidence>
<dbReference type="AlphaFoldDB" id="A0A4V6NZE7"/>
<evidence type="ECO:0000313" key="17">
    <source>
        <dbReference type="Proteomes" id="UP000294599"/>
    </source>
</evidence>
<feature type="domain" description="NolW-like" evidence="14">
    <location>
        <begin position="284"/>
        <end position="348"/>
    </location>
</feature>
<dbReference type="EMBL" id="SMAF01000003">
    <property type="protein sequence ID" value="TCT00378.1"/>
    <property type="molecule type" value="Genomic_DNA"/>
</dbReference>
<evidence type="ECO:0000256" key="9">
    <source>
        <dbReference type="ARBA" id="ARBA00023237"/>
    </source>
</evidence>
<evidence type="ECO:0000256" key="2">
    <source>
        <dbReference type="ARBA" id="ARBA00006980"/>
    </source>
</evidence>
<evidence type="ECO:0000256" key="8">
    <source>
        <dbReference type="ARBA" id="ARBA00023136"/>
    </source>
</evidence>
<name>A0A4V6NZE7_9GAMM</name>
<dbReference type="Gene3D" id="3.55.50.30">
    <property type="match status" value="1"/>
</dbReference>
<dbReference type="NCBIfam" id="TIGR02517">
    <property type="entry name" value="type_II_gspD"/>
    <property type="match status" value="1"/>
</dbReference>
<dbReference type="Gene3D" id="3.30.1370.120">
    <property type="match status" value="2"/>
</dbReference>
<comment type="subcellular location">
    <subcellularLocation>
        <location evidence="1 10">Cell outer membrane</location>
    </subcellularLocation>
</comment>
<feature type="domain" description="Type II/III secretion system secretin-like" evidence="13">
    <location>
        <begin position="553"/>
        <end position="723"/>
    </location>
</feature>
<evidence type="ECO:0000256" key="1">
    <source>
        <dbReference type="ARBA" id="ARBA00004442"/>
    </source>
</evidence>
<evidence type="ECO:0000256" key="3">
    <source>
        <dbReference type="ARBA" id="ARBA00022448"/>
    </source>
</evidence>
<dbReference type="Proteomes" id="UP000294599">
    <property type="component" value="Unassembled WGS sequence"/>
</dbReference>
<dbReference type="InterPro" id="IPR049371">
    <property type="entry name" value="GspD-like_N0"/>
</dbReference>
<feature type="region of interest" description="Disordered" evidence="11">
    <location>
        <begin position="382"/>
        <end position="435"/>
    </location>
</feature>
<dbReference type="InterPro" id="IPR004846">
    <property type="entry name" value="T2SS/T3SS_dom"/>
</dbReference>
<evidence type="ECO:0000256" key="11">
    <source>
        <dbReference type="SAM" id="MobiDB-lite"/>
    </source>
</evidence>
<dbReference type="GO" id="GO:0009279">
    <property type="term" value="C:cell outer membrane"/>
    <property type="evidence" value="ECO:0007669"/>
    <property type="project" value="UniProtKB-SubCell"/>
</dbReference>
<keyword evidence="3 10" id="KW-0813">Transport</keyword>
<evidence type="ECO:0000259" key="14">
    <source>
        <dbReference type="Pfam" id="PF03958"/>
    </source>
</evidence>
<feature type="chain" id="PRO_5020748210" evidence="12">
    <location>
        <begin position="32"/>
        <end position="781"/>
    </location>
</feature>
<feature type="domain" description="NolW-like" evidence="14">
    <location>
        <begin position="359"/>
        <end position="472"/>
    </location>
</feature>
<feature type="domain" description="GspD-like N0" evidence="15">
    <location>
        <begin position="121"/>
        <end position="185"/>
    </location>
</feature>
<keyword evidence="4" id="KW-1134">Transmembrane beta strand</keyword>
<dbReference type="PRINTS" id="PR01032">
    <property type="entry name" value="PHAGEIV"/>
</dbReference>
<evidence type="ECO:0000256" key="12">
    <source>
        <dbReference type="SAM" id="SignalP"/>
    </source>
</evidence>
<dbReference type="GO" id="GO:0015627">
    <property type="term" value="C:type II protein secretion system complex"/>
    <property type="evidence" value="ECO:0007669"/>
    <property type="project" value="InterPro"/>
</dbReference>
<dbReference type="Pfam" id="PF21305">
    <property type="entry name" value="type_II_gspD_N0"/>
    <property type="match status" value="1"/>
</dbReference>
<keyword evidence="6 12" id="KW-0732">Signal</keyword>
<dbReference type="InterPro" id="IPR050810">
    <property type="entry name" value="Bact_Secretion_Sys_Channel"/>
</dbReference>
<organism evidence="16 17">
    <name type="scientific">Pseudofulvimonas gallinarii</name>
    <dbReference type="NCBI Taxonomy" id="634155"/>
    <lineage>
        <taxon>Bacteria</taxon>
        <taxon>Pseudomonadati</taxon>
        <taxon>Pseudomonadota</taxon>
        <taxon>Gammaproteobacteria</taxon>
        <taxon>Lysobacterales</taxon>
        <taxon>Rhodanobacteraceae</taxon>
        <taxon>Pseudofulvimonas</taxon>
    </lineage>
</organism>
<keyword evidence="17" id="KW-1185">Reference proteome</keyword>
<dbReference type="Pfam" id="PF03958">
    <property type="entry name" value="Secretin_N"/>
    <property type="match status" value="3"/>
</dbReference>
<dbReference type="Pfam" id="PF00263">
    <property type="entry name" value="Secretin"/>
    <property type="match status" value="1"/>
</dbReference>
<evidence type="ECO:0000259" key="15">
    <source>
        <dbReference type="Pfam" id="PF21305"/>
    </source>
</evidence>
<dbReference type="InterPro" id="IPR004845">
    <property type="entry name" value="T2SS_GspD_CS"/>
</dbReference>
<dbReference type="InterPro" id="IPR038591">
    <property type="entry name" value="NolW-like_sf"/>
</dbReference>
<proteinExistence type="inferred from homology"/>
<dbReference type="PANTHER" id="PTHR30332">
    <property type="entry name" value="PROBABLE GENERAL SECRETION PATHWAY PROTEIN D"/>
    <property type="match status" value="1"/>
</dbReference>
<keyword evidence="9" id="KW-0998">Cell outer membrane</keyword>
<comment type="similarity">
    <text evidence="2">Belongs to the bacterial secretin family. GSP D subfamily.</text>
</comment>
<evidence type="ECO:0000259" key="13">
    <source>
        <dbReference type="Pfam" id="PF00263"/>
    </source>
</evidence>
<dbReference type="InterPro" id="IPR013356">
    <property type="entry name" value="T2SS_GspD"/>
</dbReference>
<evidence type="ECO:0000256" key="6">
    <source>
        <dbReference type="ARBA" id="ARBA00022729"/>
    </source>
</evidence>
<feature type="domain" description="NolW-like" evidence="14">
    <location>
        <begin position="216"/>
        <end position="275"/>
    </location>
</feature>
<comment type="caution">
    <text evidence="16">The sequence shown here is derived from an EMBL/GenBank/DDBJ whole genome shotgun (WGS) entry which is preliminary data.</text>
</comment>